<dbReference type="InterPro" id="IPR013087">
    <property type="entry name" value="Znf_C2H2_type"/>
</dbReference>
<dbReference type="GO" id="GO:0008270">
    <property type="term" value="F:zinc ion binding"/>
    <property type="evidence" value="ECO:0007669"/>
    <property type="project" value="UniProtKB-KW"/>
</dbReference>
<feature type="compositionally biased region" description="Acidic residues" evidence="8">
    <location>
        <begin position="365"/>
        <end position="379"/>
    </location>
</feature>
<dbReference type="PROSITE" id="PS50157">
    <property type="entry name" value="ZINC_FINGER_C2H2_2"/>
    <property type="match status" value="3"/>
</dbReference>
<evidence type="ECO:0000256" key="8">
    <source>
        <dbReference type="SAM" id="MobiDB-lite"/>
    </source>
</evidence>
<dbReference type="GO" id="GO:0003700">
    <property type="term" value="F:DNA-binding transcription factor activity"/>
    <property type="evidence" value="ECO:0007669"/>
    <property type="project" value="InterPro"/>
</dbReference>
<organism evidence="10 11">
    <name type="scientific">Hevea brasiliensis</name>
    <name type="common">Para rubber tree</name>
    <name type="synonym">Siphonia brasiliensis</name>
    <dbReference type="NCBI Taxonomy" id="3981"/>
    <lineage>
        <taxon>Eukaryota</taxon>
        <taxon>Viridiplantae</taxon>
        <taxon>Streptophyta</taxon>
        <taxon>Embryophyta</taxon>
        <taxon>Tracheophyta</taxon>
        <taxon>Spermatophyta</taxon>
        <taxon>Magnoliopsida</taxon>
        <taxon>eudicotyledons</taxon>
        <taxon>Gunneridae</taxon>
        <taxon>Pentapetalae</taxon>
        <taxon>rosids</taxon>
        <taxon>fabids</taxon>
        <taxon>Malpighiales</taxon>
        <taxon>Euphorbiaceae</taxon>
        <taxon>Crotonoideae</taxon>
        <taxon>Micrandreae</taxon>
        <taxon>Hevea</taxon>
    </lineage>
</organism>
<gene>
    <name evidence="10" type="ORF">GH714_001659</name>
</gene>
<keyword evidence="1" id="KW-0479">Metal-binding</keyword>
<keyword evidence="3 7" id="KW-0863">Zinc-finger</keyword>
<evidence type="ECO:0000256" key="4">
    <source>
        <dbReference type="ARBA" id="ARBA00022833"/>
    </source>
</evidence>
<dbReference type="Proteomes" id="UP000467840">
    <property type="component" value="Chromosome 2"/>
</dbReference>
<proteinExistence type="predicted"/>
<comment type="caution">
    <text evidence="10">The sequence shown here is derived from an EMBL/GenBank/DDBJ whole genome shotgun (WGS) entry which is preliminary data.</text>
</comment>
<feature type="domain" description="C2H2-type" evidence="9">
    <location>
        <begin position="388"/>
        <end position="410"/>
    </location>
</feature>
<evidence type="ECO:0000256" key="7">
    <source>
        <dbReference type="PROSITE-ProRule" id="PRU00042"/>
    </source>
</evidence>
<feature type="domain" description="C2H2-type" evidence="9">
    <location>
        <begin position="134"/>
        <end position="161"/>
    </location>
</feature>
<feature type="region of interest" description="Disordered" evidence="8">
    <location>
        <begin position="31"/>
        <end position="57"/>
    </location>
</feature>
<feature type="region of interest" description="Disordered" evidence="8">
    <location>
        <begin position="158"/>
        <end position="181"/>
    </location>
</feature>
<dbReference type="AlphaFoldDB" id="A0A6A6KMV1"/>
<protein>
    <recommendedName>
        <fullName evidence="9">C2H2-type domain-containing protein</fullName>
    </recommendedName>
</protein>
<dbReference type="SUPFAM" id="SSF57667">
    <property type="entry name" value="beta-beta-alpha zinc fingers"/>
    <property type="match status" value="2"/>
</dbReference>
<feature type="region of interest" description="Disordered" evidence="8">
    <location>
        <begin position="362"/>
        <end position="385"/>
    </location>
</feature>
<reference evidence="10 11" key="1">
    <citation type="journal article" date="2020" name="Mol. Plant">
        <title>The Chromosome-Based Rubber Tree Genome Provides New Insights into Spurge Genome Evolution and Rubber Biosynthesis.</title>
        <authorList>
            <person name="Liu J."/>
            <person name="Shi C."/>
            <person name="Shi C.C."/>
            <person name="Li W."/>
            <person name="Zhang Q.J."/>
            <person name="Zhang Y."/>
            <person name="Li K."/>
            <person name="Lu H.F."/>
            <person name="Shi C."/>
            <person name="Zhu S.T."/>
            <person name="Xiao Z.Y."/>
            <person name="Nan H."/>
            <person name="Yue Y."/>
            <person name="Zhu X.G."/>
            <person name="Wu Y."/>
            <person name="Hong X.N."/>
            <person name="Fan G.Y."/>
            <person name="Tong Y."/>
            <person name="Zhang D."/>
            <person name="Mao C.L."/>
            <person name="Liu Y.L."/>
            <person name="Hao S.J."/>
            <person name="Liu W.Q."/>
            <person name="Lv M.Q."/>
            <person name="Zhang H.B."/>
            <person name="Liu Y."/>
            <person name="Hu-Tang G.R."/>
            <person name="Wang J.P."/>
            <person name="Wang J.H."/>
            <person name="Sun Y.H."/>
            <person name="Ni S.B."/>
            <person name="Chen W.B."/>
            <person name="Zhang X.C."/>
            <person name="Jiao Y.N."/>
            <person name="Eichler E.E."/>
            <person name="Li G.H."/>
            <person name="Liu X."/>
            <person name="Gao L.Z."/>
        </authorList>
    </citation>
    <scope>NUCLEOTIDE SEQUENCE [LARGE SCALE GENOMIC DNA]</scope>
    <source>
        <strain evidence="11">cv. GT1</strain>
        <tissue evidence="10">Leaf</tissue>
    </source>
</reference>
<dbReference type="GO" id="GO:0005634">
    <property type="term" value="C:nucleus"/>
    <property type="evidence" value="ECO:0007669"/>
    <property type="project" value="TreeGrafter"/>
</dbReference>
<sequence length="469" mass="50392">MDDHELQNQPPMEDPASQTFKLCIKIKIPNNITSSTTEPGGEEGAGGGEGGSSSGSIQAGQPGYRVCEFCGKKFSSGKAWGGHKRHHLKIMKNNSERTQEEASNIKMKKHKHGGSERCNTVKAGDVTIDSSGKPICCLCGKIFLSTSSLFRHMRYHPDRDLKGIQPPPAAPGSPKDQIDPAAEMGSQSSIDLLCSLSGTWHKKGKRGICISDSIPEAAYGLLTLSRDIGLATPLAYGHGHGSETSGLATRSLGKTIRSEIGSGSGSGSDHRSKKDEYIMNYSEEICGLVNKKKKRKMSYISKMKNSETEHREFKCSSCGKSFPTFQPLGGHRSSCPCKNKSNEHVRESALIDDDAFASQEIPASETDEETGEIGDDEPDPVASTETSFHCDICSKTFPTGQALGGHKRCHWKAPAKPLSNKVVSGEASNNVASSEASPGEAEATKAGEPMLGIDLNKPYLIQEEEEDAF</sequence>
<keyword evidence="11" id="KW-1185">Reference proteome</keyword>
<keyword evidence="5" id="KW-0805">Transcription regulation</keyword>
<name>A0A6A6KMV1_HEVBR</name>
<accession>A0A6A6KMV1</accession>
<keyword evidence="2" id="KW-0677">Repeat</keyword>
<dbReference type="InterPro" id="IPR036236">
    <property type="entry name" value="Znf_C2H2_sf"/>
</dbReference>
<dbReference type="SMART" id="SM00355">
    <property type="entry name" value="ZnF_C2H2"/>
    <property type="match status" value="4"/>
</dbReference>
<feature type="compositionally biased region" description="Low complexity" evidence="8">
    <location>
        <begin position="422"/>
        <end position="441"/>
    </location>
</feature>
<dbReference type="PANTHER" id="PTHR45988">
    <property type="entry name" value="C2H2 TYPE ZINC FINGER TRANSCRIPTION FACTOR FAMILY-RELATED"/>
    <property type="match status" value="1"/>
</dbReference>
<evidence type="ECO:0000256" key="5">
    <source>
        <dbReference type="ARBA" id="ARBA00023015"/>
    </source>
</evidence>
<evidence type="ECO:0000259" key="9">
    <source>
        <dbReference type="PROSITE" id="PS50157"/>
    </source>
</evidence>
<dbReference type="PROSITE" id="PS00028">
    <property type="entry name" value="ZINC_FINGER_C2H2_1"/>
    <property type="match status" value="3"/>
</dbReference>
<dbReference type="Pfam" id="PF13912">
    <property type="entry name" value="zf-C2H2_6"/>
    <property type="match status" value="3"/>
</dbReference>
<dbReference type="GO" id="GO:0000976">
    <property type="term" value="F:transcription cis-regulatory region binding"/>
    <property type="evidence" value="ECO:0007669"/>
    <property type="project" value="TreeGrafter"/>
</dbReference>
<evidence type="ECO:0000256" key="6">
    <source>
        <dbReference type="ARBA" id="ARBA00023163"/>
    </source>
</evidence>
<keyword evidence="4" id="KW-0862">Zinc</keyword>
<dbReference type="InterPro" id="IPR044653">
    <property type="entry name" value="AZF1/2/3-like"/>
</dbReference>
<evidence type="ECO:0000256" key="2">
    <source>
        <dbReference type="ARBA" id="ARBA00022737"/>
    </source>
</evidence>
<dbReference type="EMBL" id="JAAGAX010000015">
    <property type="protein sequence ID" value="KAF2290057.1"/>
    <property type="molecule type" value="Genomic_DNA"/>
</dbReference>
<dbReference type="PANTHER" id="PTHR45988:SF18">
    <property type="entry name" value="C2H2-TYPE ZINC FINGER FAMILY PROTEIN"/>
    <property type="match status" value="1"/>
</dbReference>
<dbReference type="Gene3D" id="3.30.160.60">
    <property type="entry name" value="Classic Zinc Finger"/>
    <property type="match status" value="1"/>
</dbReference>
<evidence type="ECO:0000313" key="10">
    <source>
        <dbReference type="EMBL" id="KAF2290057.1"/>
    </source>
</evidence>
<evidence type="ECO:0000256" key="1">
    <source>
        <dbReference type="ARBA" id="ARBA00022723"/>
    </source>
</evidence>
<keyword evidence="6" id="KW-0804">Transcription</keyword>
<evidence type="ECO:0000313" key="11">
    <source>
        <dbReference type="Proteomes" id="UP000467840"/>
    </source>
</evidence>
<feature type="compositionally biased region" description="Gly residues" evidence="8">
    <location>
        <begin position="42"/>
        <end position="53"/>
    </location>
</feature>
<feature type="region of interest" description="Disordered" evidence="8">
    <location>
        <begin position="420"/>
        <end position="469"/>
    </location>
</feature>
<feature type="domain" description="C2H2-type" evidence="9">
    <location>
        <begin position="313"/>
        <end position="349"/>
    </location>
</feature>
<evidence type="ECO:0000256" key="3">
    <source>
        <dbReference type="ARBA" id="ARBA00022771"/>
    </source>
</evidence>